<keyword evidence="6" id="KW-1185">Reference proteome</keyword>
<protein>
    <recommendedName>
        <fullName evidence="4">UNC-45/Cro1/She4 central domain-containing protein</fullName>
    </recommendedName>
</protein>
<feature type="domain" description="UNC-45/Cro1/She4 central" evidence="4">
    <location>
        <begin position="37"/>
        <end position="211"/>
    </location>
</feature>
<dbReference type="GO" id="GO:0051879">
    <property type="term" value="F:Hsp90 protein binding"/>
    <property type="evidence" value="ECO:0007669"/>
    <property type="project" value="TreeGrafter"/>
</dbReference>
<evidence type="ECO:0000256" key="2">
    <source>
        <dbReference type="ARBA" id="ARBA00022490"/>
    </source>
</evidence>
<keyword evidence="2" id="KW-0963">Cytoplasm</keyword>
<dbReference type="PANTHER" id="PTHR45994">
    <property type="entry name" value="FI21225P1"/>
    <property type="match status" value="1"/>
</dbReference>
<sequence length="790" mass="86229">MSAIANASAKGDEGELITLLKRLATPSSSLVNLSRSEVSLLARSLVPSATRQSRSLAYLCLSKFCDSTSHHPDSTKESSTDHIYSTFEPYLRSTFIPGVNQSVEESTEPESCLPLTCLLSSLFPLSPDATVNLLTTPLEDVGDGLSILLEVAELPSSLQVALAELLTAAAGTKSGRQMVRSRAMEWLKGAMDYQENNQELSVLCAVALSKMSRQEEEMVPTPSAQAPGQGDNNESRGITNEELGMDDEKLCRQLMGFMENTSSSTKPSSAILSTIEGLAVLSLKPKNKNILTSSTKFLESLISLSPTTSPKGGSLPVTPRGSMDLTVSLDQIDTGVCFGLSTILLNLTNPKVQLSAEDQQIAKLRAMALSANKSKLSSNTEDENEEKYESEEEVRKRTKLVLRSGVVGALNGLYRSESTKVKENLGRLCRNLVEDQNDRLSFIRDGGFKVLSNVSRDLLNLAIKRSNGDGEEIDVIPSFQALAKMIITTPPNLLFPPPHLTTSLNSLTPLYHLLIHPSSNSLQRFESLMALTNIASIDPSIANRTVAASINPLIKTSNSWKGSGSIKEDEVRMIVKVEELLLDENDLIRRASTQLICNLISCEKGYEYFSGENESSSDNSSSRVKSRLNILLILIGIDDLQTRLASGGALAIITESTNACRLILDLNVNEISPTSTSTTGCKSPWSRISKLLEPDSEEEEYDEDGEIIPVISSTPALPNLDMVHRGVIILFNLITYTVKLKENEQQTEMNRLEEAKVQDKLMQVLRLKGMSEDVLVPTVEALKLLKMAKK</sequence>
<dbReference type="Proteomes" id="UP000092583">
    <property type="component" value="Unassembled WGS sequence"/>
</dbReference>
<dbReference type="EMBL" id="KI669464">
    <property type="protein sequence ID" value="OCF56556.1"/>
    <property type="molecule type" value="Genomic_DNA"/>
</dbReference>
<dbReference type="GO" id="GO:0005737">
    <property type="term" value="C:cytoplasm"/>
    <property type="evidence" value="ECO:0007669"/>
    <property type="project" value="UniProtKB-SubCell"/>
</dbReference>
<dbReference type="AlphaFoldDB" id="A0A1B9ILS7"/>
<dbReference type="STRING" id="1331196.A0A1B9ILS7"/>
<dbReference type="SUPFAM" id="SSF48371">
    <property type="entry name" value="ARM repeat"/>
    <property type="match status" value="1"/>
</dbReference>
<organism evidence="5 6">
    <name type="scientific">Kwoniella mangroviensis CBS 10435</name>
    <dbReference type="NCBI Taxonomy" id="1331196"/>
    <lineage>
        <taxon>Eukaryota</taxon>
        <taxon>Fungi</taxon>
        <taxon>Dikarya</taxon>
        <taxon>Basidiomycota</taxon>
        <taxon>Agaricomycotina</taxon>
        <taxon>Tremellomycetes</taxon>
        <taxon>Tremellales</taxon>
        <taxon>Cryptococcaceae</taxon>
        <taxon>Kwoniella</taxon>
    </lineage>
</organism>
<proteinExistence type="predicted"/>
<reference evidence="6" key="2">
    <citation type="submission" date="2013-12" db="EMBL/GenBank/DDBJ databases">
        <title>Evolution of pathogenesis and genome organization in the Tremellales.</title>
        <authorList>
            <person name="Cuomo C."/>
            <person name="Litvintseva A."/>
            <person name="Heitman J."/>
            <person name="Chen Y."/>
            <person name="Sun S."/>
            <person name="Springer D."/>
            <person name="Dromer F."/>
            <person name="Young S."/>
            <person name="Zeng Q."/>
            <person name="Chapman S."/>
            <person name="Gujja S."/>
            <person name="Saif S."/>
            <person name="Birren B."/>
        </authorList>
    </citation>
    <scope>NUCLEOTIDE SEQUENCE [LARGE SCALE GENOMIC DNA]</scope>
    <source>
        <strain evidence="6">CBS 10435</strain>
    </source>
</reference>
<evidence type="ECO:0000313" key="5">
    <source>
        <dbReference type="EMBL" id="OCF56556.1"/>
    </source>
</evidence>
<reference evidence="5 6" key="1">
    <citation type="submission" date="2013-07" db="EMBL/GenBank/DDBJ databases">
        <title>The Genome Sequence of Kwoniella mangroviensis CBS10435.</title>
        <authorList>
            <consortium name="The Broad Institute Genome Sequencing Platform"/>
            <person name="Cuomo C."/>
            <person name="Litvintseva A."/>
            <person name="Chen Y."/>
            <person name="Heitman J."/>
            <person name="Sun S."/>
            <person name="Springer D."/>
            <person name="Dromer F."/>
            <person name="Young S.K."/>
            <person name="Zeng Q."/>
            <person name="Gargeya S."/>
            <person name="Fitzgerald M."/>
            <person name="Abouelleil A."/>
            <person name="Alvarado L."/>
            <person name="Berlin A.M."/>
            <person name="Chapman S.B."/>
            <person name="Dewar J."/>
            <person name="Goldberg J."/>
            <person name="Griggs A."/>
            <person name="Gujja S."/>
            <person name="Hansen M."/>
            <person name="Howarth C."/>
            <person name="Imamovic A."/>
            <person name="Larimer J."/>
            <person name="McCowan C."/>
            <person name="Murphy C."/>
            <person name="Pearson M."/>
            <person name="Priest M."/>
            <person name="Roberts A."/>
            <person name="Saif S."/>
            <person name="Shea T."/>
            <person name="Sykes S."/>
            <person name="Wortman J."/>
            <person name="Nusbaum C."/>
            <person name="Birren B."/>
        </authorList>
    </citation>
    <scope>NUCLEOTIDE SEQUENCE [LARGE SCALE GENOMIC DNA]</scope>
    <source>
        <strain evidence="5 6">CBS 10435</strain>
    </source>
</reference>
<comment type="subcellular location">
    <subcellularLocation>
        <location evidence="1">Cytoplasm</location>
    </subcellularLocation>
</comment>
<feature type="region of interest" description="Disordered" evidence="3">
    <location>
        <begin position="214"/>
        <end position="243"/>
    </location>
</feature>
<gene>
    <name evidence="5" type="ORF">L486_05406</name>
</gene>
<evidence type="ECO:0000313" key="6">
    <source>
        <dbReference type="Proteomes" id="UP000092583"/>
    </source>
</evidence>
<name>A0A1B9ILS7_9TREE</name>
<evidence type="ECO:0000256" key="1">
    <source>
        <dbReference type="ARBA" id="ARBA00004496"/>
    </source>
</evidence>
<dbReference type="InterPro" id="IPR011989">
    <property type="entry name" value="ARM-like"/>
</dbReference>
<dbReference type="Pfam" id="PF11701">
    <property type="entry name" value="UNC45-central"/>
    <property type="match status" value="1"/>
</dbReference>
<dbReference type="InterPro" id="IPR024660">
    <property type="entry name" value="UCS_central_dom"/>
</dbReference>
<evidence type="ECO:0000259" key="4">
    <source>
        <dbReference type="Pfam" id="PF11701"/>
    </source>
</evidence>
<dbReference type="PANTHER" id="PTHR45994:SF1">
    <property type="entry name" value="FI21225P1"/>
    <property type="match status" value="1"/>
</dbReference>
<evidence type="ECO:0000256" key="3">
    <source>
        <dbReference type="SAM" id="MobiDB-lite"/>
    </source>
</evidence>
<dbReference type="InterPro" id="IPR016024">
    <property type="entry name" value="ARM-type_fold"/>
</dbReference>
<accession>A0A1B9ILS7</accession>
<feature type="compositionally biased region" description="Polar residues" evidence="3">
    <location>
        <begin position="222"/>
        <end position="238"/>
    </location>
</feature>
<dbReference type="OrthoDB" id="199930at2759"/>
<dbReference type="Gene3D" id="1.25.10.10">
    <property type="entry name" value="Leucine-rich Repeat Variant"/>
    <property type="match status" value="1"/>
</dbReference>